<protein>
    <submittedName>
        <fullName evidence="1">Uncharacterized protein</fullName>
    </submittedName>
</protein>
<keyword evidence="2" id="KW-1185">Reference proteome</keyword>
<accession>A0AAV4PCT3</accession>
<proteinExistence type="predicted"/>
<evidence type="ECO:0000313" key="1">
    <source>
        <dbReference type="EMBL" id="GIX95222.1"/>
    </source>
</evidence>
<sequence>MNRAFGMKIDRKLSHLQRNRQVKQIGQDIDQEGREVSLIHLPPDAVSPYLLLKTTIKQHTSFSNSRLQPSRSTSHPYCIITIKQHPQWLYLAILTCLPSSLSSAEEFLS</sequence>
<dbReference type="EMBL" id="BPLQ01002709">
    <property type="protein sequence ID" value="GIX95222.1"/>
    <property type="molecule type" value="Genomic_DNA"/>
</dbReference>
<dbReference type="Proteomes" id="UP001054837">
    <property type="component" value="Unassembled WGS sequence"/>
</dbReference>
<evidence type="ECO:0000313" key="2">
    <source>
        <dbReference type="Proteomes" id="UP001054837"/>
    </source>
</evidence>
<gene>
    <name evidence="1" type="ORF">CDAR_546601</name>
</gene>
<name>A0AAV4PCT3_9ARAC</name>
<comment type="caution">
    <text evidence="1">The sequence shown here is derived from an EMBL/GenBank/DDBJ whole genome shotgun (WGS) entry which is preliminary data.</text>
</comment>
<dbReference type="AlphaFoldDB" id="A0AAV4PCT3"/>
<organism evidence="1 2">
    <name type="scientific">Caerostris darwini</name>
    <dbReference type="NCBI Taxonomy" id="1538125"/>
    <lineage>
        <taxon>Eukaryota</taxon>
        <taxon>Metazoa</taxon>
        <taxon>Ecdysozoa</taxon>
        <taxon>Arthropoda</taxon>
        <taxon>Chelicerata</taxon>
        <taxon>Arachnida</taxon>
        <taxon>Araneae</taxon>
        <taxon>Araneomorphae</taxon>
        <taxon>Entelegynae</taxon>
        <taxon>Araneoidea</taxon>
        <taxon>Araneidae</taxon>
        <taxon>Caerostris</taxon>
    </lineage>
</organism>
<reference evidence="1 2" key="1">
    <citation type="submission" date="2021-06" db="EMBL/GenBank/DDBJ databases">
        <title>Caerostris darwini draft genome.</title>
        <authorList>
            <person name="Kono N."/>
            <person name="Arakawa K."/>
        </authorList>
    </citation>
    <scope>NUCLEOTIDE SEQUENCE [LARGE SCALE GENOMIC DNA]</scope>
</reference>